<accession>A0A1U9LBQ8</accession>
<evidence type="ECO:0000256" key="4">
    <source>
        <dbReference type="ARBA" id="ARBA00013263"/>
    </source>
</evidence>
<dbReference type="InterPro" id="IPR011761">
    <property type="entry name" value="ATP-grasp"/>
</dbReference>
<evidence type="ECO:0000256" key="1">
    <source>
        <dbReference type="ARBA" id="ARBA00003761"/>
    </source>
</evidence>
<dbReference type="InterPro" id="IPR011764">
    <property type="entry name" value="Biotin_carboxylation_dom"/>
</dbReference>
<dbReference type="PANTHER" id="PTHR48095:SF2">
    <property type="entry name" value="BIOTIN CARBOXYLASE, CHLOROPLASTIC"/>
    <property type="match status" value="1"/>
</dbReference>
<dbReference type="InterPro" id="IPR005482">
    <property type="entry name" value="Biotin_COase_C"/>
</dbReference>
<evidence type="ECO:0000256" key="17">
    <source>
        <dbReference type="ARBA" id="ARBA00048600"/>
    </source>
</evidence>
<dbReference type="SUPFAM" id="SSF56059">
    <property type="entry name" value="Glutathione synthetase ATP-binding domain-like"/>
    <property type="match status" value="1"/>
</dbReference>
<dbReference type="NCBIfam" id="TIGR00514">
    <property type="entry name" value="accC"/>
    <property type="match status" value="1"/>
</dbReference>
<keyword evidence="10 19" id="KW-0276">Fatty acid metabolism</keyword>
<dbReference type="KEGG" id="aper:A0U91_01355"/>
<evidence type="ECO:0000256" key="12">
    <source>
        <dbReference type="ARBA" id="ARBA00022842"/>
    </source>
</evidence>
<dbReference type="EC" id="6.3.4.14" evidence="4 19"/>
<keyword evidence="12" id="KW-0460">Magnesium</keyword>
<evidence type="ECO:0000256" key="19">
    <source>
        <dbReference type="RuleBase" id="RU365063"/>
    </source>
</evidence>
<dbReference type="SUPFAM" id="SSF52440">
    <property type="entry name" value="PreATP-grasp domain"/>
    <property type="match status" value="1"/>
</dbReference>
<dbReference type="Gene3D" id="3.40.50.20">
    <property type="match status" value="1"/>
</dbReference>
<comment type="pathway">
    <text evidence="2 19">Lipid metabolism; malonyl-CoA biosynthesis; malonyl-CoA from acetyl-CoA: step 1/1.</text>
</comment>
<organism evidence="22 23">
    <name type="scientific">Acetobacter persici</name>
    <dbReference type="NCBI Taxonomy" id="1076596"/>
    <lineage>
        <taxon>Bacteria</taxon>
        <taxon>Pseudomonadati</taxon>
        <taxon>Pseudomonadota</taxon>
        <taxon>Alphaproteobacteria</taxon>
        <taxon>Acetobacterales</taxon>
        <taxon>Acetobacteraceae</taxon>
        <taxon>Acetobacter</taxon>
    </lineage>
</organism>
<dbReference type="Gene3D" id="3.30.1490.20">
    <property type="entry name" value="ATP-grasp fold, A domain"/>
    <property type="match status" value="1"/>
</dbReference>
<keyword evidence="6 19" id="KW-0444">Lipid biosynthesis</keyword>
<dbReference type="PANTHER" id="PTHR48095">
    <property type="entry name" value="PYRUVATE CARBOXYLASE SUBUNIT A"/>
    <property type="match status" value="1"/>
</dbReference>
<dbReference type="SMART" id="SM00878">
    <property type="entry name" value="Biotin_carb_C"/>
    <property type="match status" value="1"/>
</dbReference>
<dbReference type="GO" id="GO:0006633">
    <property type="term" value="P:fatty acid biosynthetic process"/>
    <property type="evidence" value="ECO:0007669"/>
    <property type="project" value="UniProtKB-KW"/>
</dbReference>
<evidence type="ECO:0000256" key="5">
    <source>
        <dbReference type="ARBA" id="ARBA00017242"/>
    </source>
</evidence>
<dbReference type="InterPro" id="IPR013815">
    <property type="entry name" value="ATP_grasp_subdomain_1"/>
</dbReference>
<dbReference type="STRING" id="1076596.A0U91_01355"/>
<dbReference type="GO" id="GO:2001295">
    <property type="term" value="P:malonyl-CoA biosynthetic process"/>
    <property type="evidence" value="ECO:0007669"/>
    <property type="project" value="UniProtKB-UniPathway"/>
</dbReference>
<keyword evidence="14 19" id="KW-0275">Fatty acid biosynthesis</keyword>
<evidence type="ECO:0000256" key="16">
    <source>
        <dbReference type="ARBA" id="ARBA00033786"/>
    </source>
</evidence>
<dbReference type="InterPro" id="IPR005481">
    <property type="entry name" value="BC-like_N"/>
</dbReference>
<evidence type="ECO:0000313" key="23">
    <source>
        <dbReference type="Proteomes" id="UP000189055"/>
    </source>
</evidence>
<dbReference type="PROSITE" id="PS00866">
    <property type="entry name" value="CPSASE_1"/>
    <property type="match status" value="1"/>
</dbReference>
<dbReference type="AlphaFoldDB" id="A0A1U9LBQ8"/>
<dbReference type="EMBL" id="CP014687">
    <property type="protein sequence ID" value="AQT03893.1"/>
    <property type="molecule type" value="Genomic_DNA"/>
</dbReference>
<evidence type="ECO:0000256" key="9">
    <source>
        <dbReference type="ARBA" id="ARBA00022741"/>
    </source>
</evidence>
<evidence type="ECO:0000256" key="10">
    <source>
        <dbReference type="ARBA" id="ARBA00022832"/>
    </source>
</evidence>
<keyword evidence="13 19" id="KW-0443">Lipid metabolism</keyword>
<keyword evidence="7 19" id="KW-0436">Ligase</keyword>
<feature type="domain" description="Biotin carboxylation" evidence="21">
    <location>
        <begin position="3"/>
        <end position="447"/>
    </location>
</feature>
<dbReference type="Pfam" id="PF00289">
    <property type="entry name" value="Biotin_carb_N"/>
    <property type="match status" value="1"/>
</dbReference>
<dbReference type="GO" id="GO:0005524">
    <property type="term" value="F:ATP binding"/>
    <property type="evidence" value="ECO:0007669"/>
    <property type="project" value="UniProtKB-UniRule"/>
</dbReference>
<evidence type="ECO:0000256" key="3">
    <source>
        <dbReference type="ARBA" id="ARBA00011750"/>
    </source>
</evidence>
<dbReference type="GO" id="GO:0046872">
    <property type="term" value="F:metal ion binding"/>
    <property type="evidence" value="ECO:0007669"/>
    <property type="project" value="UniProtKB-KW"/>
</dbReference>
<dbReference type="PROSITE" id="PS50975">
    <property type="entry name" value="ATP_GRASP"/>
    <property type="match status" value="1"/>
</dbReference>
<evidence type="ECO:0000256" key="11">
    <source>
        <dbReference type="ARBA" id="ARBA00022840"/>
    </source>
</evidence>
<reference evidence="22 23" key="1">
    <citation type="submission" date="2016-03" db="EMBL/GenBank/DDBJ databases">
        <title>Acetic acid bacteria sequencing.</title>
        <authorList>
            <person name="Brandt J."/>
            <person name="Jakob F."/>
            <person name="Vogel R.F."/>
        </authorList>
    </citation>
    <scope>NUCLEOTIDE SEQUENCE [LARGE SCALE GENOMIC DNA]</scope>
    <source>
        <strain evidence="22 23">TMW2.1084</strain>
    </source>
</reference>
<dbReference type="Pfam" id="PF02785">
    <property type="entry name" value="Biotin_carb_C"/>
    <property type="match status" value="1"/>
</dbReference>
<comment type="function">
    <text evidence="1 19">This protein is a component of the acetyl coenzyme A carboxylase complex; first, biotin carboxylase catalyzes the carboxylation of the carrier protein and then the transcarboxylase transfers the carboxyl group to form malonyl-CoA.</text>
</comment>
<gene>
    <name evidence="22" type="ORF">A0U91_01355</name>
</gene>
<dbReference type="SUPFAM" id="SSF51246">
    <property type="entry name" value="Rudiment single hybrid motif"/>
    <property type="match status" value="1"/>
</dbReference>
<dbReference type="InterPro" id="IPR011054">
    <property type="entry name" value="Rudment_hybrid_motif"/>
</dbReference>
<dbReference type="RefSeq" id="WP_077929832.1">
    <property type="nucleotide sequence ID" value="NZ_CP014687.1"/>
</dbReference>
<evidence type="ECO:0000256" key="2">
    <source>
        <dbReference type="ARBA" id="ARBA00004956"/>
    </source>
</evidence>
<dbReference type="InterPro" id="IPR004549">
    <property type="entry name" value="Acetyl_CoA_COase_biotin_COase"/>
</dbReference>
<evidence type="ECO:0000256" key="15">
    <source>
        <dbReference type="ARBA" id="ARBA00023267"/>
    </source>
</evidence>
<dbReference type="NCBIfam" id="NF006367">
    <property type="entry name" value="PRK08591.1"/>
    <property type="match status" value="1"/>
</dbReference>
<protein>
    <recommendedName>
        <fullName evidence="5 19">Biotin carboxylase</fullName>
        <ecNumber evidence="4 19">6.3.4.14</ecNumber>
    </recommendedName>
    <alternativeName>
        <fullName evidence="16 19">Acetyl-coenzyme A carboxylase biotin carboxylase subunit A</fullName>
    </alternativeName>
</protein>
<evidence type="ECO:0000256" key="6">
    <source>
        <dbReference type="ARBA" id="ARBA00022516"/>
    </source>
</evidence>
<dbReference type="InterPro" id="IPR051602">
    <property type="entry name" value="ACC_Biotin_Carboxylase"/>
</dbReference>
<keyword evidence="11 18" id="KW-0067">ATP-binding</keyword>
<keyword evidence="9 18" id="KW-0547">Nucleotide-binding</keyword>
<evidence type="ECO:0000256" key="7">
    <source>
        <dbReference type="ARBA" id="ARBA00022598"/>
    </source>
</evidence>
<dbReference type="Pfam" id="PF02786">
    <property type="entry name" value="CPSase_L_D2"/>
    <property type="match status" value="1"/>
</dbReference>
<name>A0A1U9LBQ8_9PROT</name>
<dbReference type="UniPathway" id="UPA00655">
    <property type="reaction ID" value="UER00711"/>
</dbReference>
<evidence type="ECO:0000256" key="18">
    <source>
        <dbReference type="PROSITE-ProRule" id="PRU00409"/>
    </source>
</evidence>
<feature type="domain" description="ATP-grasp" evidence="20">
    <location>
        <begin position="122"/>
        <end position="319"/>
    </location>
</feature>
<evidence type="ECO:0000256" key="13">
    <source>
        <dbReference type="ARBA" id="ARBA00023098"/>
    </source>
</evidence>
<evidence type="ECO:0000313" key="22">
    <source>
        <dbReference type="EMBL" id="AQT03893.1"/>
    </source>
</evidence>
<dbReference type="Gene3D" id="3.30.470.20">
    <property type="entry name" value="ATP-grasp fold, B domain"/>
    <property type="match status" value="1"/>
</dbReference>
<evidence type="ECO:0000256" key="14">
    <source>
        <dbReference type="ARBA" id="ARBA00023160"/>
    </source>
</evidence>
<evidence type="ECO:0000259" key="21">
    <source>
        <dbReference type="PROSITE" id="PS50979"/>
    </source>
</evidence>
<dbReference type="Proteomes" id="UP000189055">
    <property type="component" value="Chromosome"/>
</dbReference>
<comment type="catalytic activity">
    <reaction evidence="17 19">
        <text>N(6)-biotinyl-L-lysyl-[protein] + hydrogencarbonate + ATP = N(6)-carboxybiotinyl-L-lysyl-[protein] + ADP + phosphate + H(+)</text>
        <dbReference type="Rhea" id="RHEA:13501"/>
        <dbReference type="Rhea" id="RHEA-COMP:10505"/>
        <dbReference type="Rhea" id="RHEA-COMP:10506"/>
        <dbReference type="ChEBI" id="CHEBI:15378"/>
        <dbReference type="ChEBI" id="CHEBI:17544"/>
        <dbReference type="ChEBI" id="CHEBI:30616"/>
        <dbReference type="ChEBI" id="CHEBI:43474"/>
        <dbReference type="ChEBI" id="CHEBI:83144"/>
        <dbReference type="ChEBI" id="CHEBI:83145"/>
        <dbReference type="ChEBI" id="CHEBI:456216"/>
        <dbReference type="EC" id="6.3.4.14"/>
    </reaction>
</comment>
<dbReference type="GO" id="GO:0004075">
    <property type="term" value="F:biotin carboxylase activity"/>
    <property type="evidence" value="ECO:0007669"/>
    <property type="project" value="UniProtKB-EC"/>
</dbReference>
<evidence type="ECO:0000259" key="20">
    <source>
        <dbReference type="PROSITE" id="PS50975"/>
    </source>
</evidence>
<evidence type="ECO:0000256" key="8">
    <source>
        <dbReference type="ARBA" id="ARBA00022723"/>
    </source>
</evidence>
<keyword evidence="15 19" id="KW-0092">Biotin</keyword>
<dbReference type="InterPro" id="IPR016185">
    <property type="entry name" value="PreATP-grasp_dom_sf"/>
</dbReference>
<dbReference type="PROSITE" id="PS50979">
    <property type="entry name" value="BC"/>
    <property type="match status" value="1"/>
</dbReference>
<proteinExistence type="predicted"/>
<comment type="subunit">
    <text evidence="3 19">Acetyl-CoA carboxylase is a heterohexamer of biotin carboxyl carrier protein, biotin carboxylase and the two subunits of carboxyl transferase in a 2:2 complex.</text>
</comment>
<dbReference type="InterPro" id="IPR005479">
    <property type="entry name" value="CPAse_ATP-bd"/>
</dbReference>
<sequence>MPEFRRVLIANRGEIALRIARACRLLGLEAMGVYSEADANLAHLRLMARSVCIGPAPASASYLDSSRILRAAKLLGADAIHPGYGFLSENANFAEAVTDAGLVFIGPAPSVMREMGDKIAARRHMTRSGVPCLPGTEGALPENRSEVETIAAQIGYPVIIKAAAGGGGRGMRVVSEPAALDVAVEGAREEARRAFGNPAVYMEHFLCHPRHIEIQIIADTHGNAVWLGARDCSVQRRHQKLLEEAPASDISPSVIAQLGERCAAACRDMGYVGAGTFEFLYENGSFFFIEMNTRLQVEHPVTEMTTGIDIVETQLRVSMGQPLPFTQTDIRTDGHAIECRITAENPDSFAPSPGVVSQWTPPGGPGVRVDTHLYDNYRVPAHYDSLLAKIIVHGHNREDALARMRAALSETRIDGISTTIPLHARLMNHPALIKGGVDVHYLERLLELKNP</sequence>
<keyword evidence="8" id="KW-0479">Metal-binding</keyword>
<dbReference type="PROSITE" id="PS00867">
    <property type="entry name" value="CPSASE_2"/>
    <property type="match status" value="1"/>
</dbReference>